<dbReference type="RefSeq" id="WP_282009945.1">
    <property type="nucleotide sequence ID" value="NZ_OX336137.1"/>
</dbReference>
<evidence type="ECO:0000313" key="4">
    <source>
        <dbReference type="Proteomes" id="UP001157733"/>
    </source>
</evidence>
<dbReference type="SUPFAM" id="SSF51621">
    <property type="entry name" value="Phosphoenolpyruvate/pyruvate domain"/>
    <property type="match status" value="1"/>
</dbReference>
<reference evidence="3 4" key="1">
    <citation type="submission" date="2022-09" db="EMBL/GenBank/DDBJ databases">
        <authorList>
            <person name="Kop L."/>
        </authorList>
    </citation>
    <scope>NUCLEOTIDE SEQUENCE [LARGE SCALE GENOMIC DNA]</scope>
    <source>
        <strain evidence="3 4">347</strain>
    </source>
</reference>
<dbReference type="InterPro" id="IPR015813">
    <property type="entry name" value="Pyrv/PenolPyrv_kinase-like_dom"/>
</dbReference>
<accession>A0ABM9HA15</accession>
<evidence type="ECO:0000313" key="3">
    <source>
        <dbReference type="EMBL" id="CAI2716966.1"/>
    </source>
</evidence>
<dbReference type="Pfam" id="PF03328">
    <property type="entry name" value="HpcH_HpaI"/>
    <property type="match status" value="1"/>
</dbReference>
<gene>
    <name evidence="3" type="ORF">NSPWAT_0106</name>
</gene>
<sequence length="274" mass="30339">MLTLMLITNDPVLAKRAVEAGLNRIFVDLEVLGKKERQGHLDTWISGHSMDDARRVREAIPDAELLIRLNPPHNGLDREIEEALGIGPELLMLPMFHTVDELARFCETVNGRAGVVPLVETPEAADALEQIVRVPGLKEVYIGLNDLHLGLKQTFIFEPLADGMVDALAKTILNAGLPFGFGGIARIGEGQLPGEMVLGEHLRLGSSSVILSRTFQRGLVEGTQVEFSKLKYEIEKLRESEEYLMDRSPEQVELDRAKVVQIVSLLARAAQKKH</sequence>
<dbReference type="Gene3D" id="3.20.20.60">
    <property type="entry name" value="Phosphoenolpyruvate-binding domains"/>
    <property type="match status" value="2"/>
</dbReference>
<keyword evidence="4" id="KW-1185">Reference proteome</keyword>
<feature type="domain" description="HpcH/HpaI aldolase/citrate lyase" evidence="2">
    <location>
        <begin position="59"/>
        <end position="153"/>
    </location>
</feature>
<evidence type="ECO:0000259" key="2">
    <source>
        <dbReference type="Pfam" id="PF03328"/>
    </source>
</evidence>
<proteinExistence type="predicted"/>
<organism evidence="3 4">
    <name type="scientific">Nitrospina watsonii</name>
    <dbReference type="NCBI Taxonomy" id="1323948"/>
    <lineage>
        <taxon>Bacteria</taxon>
        <taxon>Pseudomonadati</taxon>
        <taxon>Nitrospinota/Tectimicrobiota group</taxon>
        <taxon>Nitrospinota</taxon>
        <taxon>Nitrospinia</taxon>
        <taxon>Nitrospinales</taxon>
        <taxon>Nitrospinaceae</taxon>
        <taxon>Nitrospina</taxon>
    </lineage>
</organism>
<dbReference type="InterPro" id="IPR005000">
    <property type="entry name" value="Aldolase/citrate-lyase_domain"/>
</dbReference>
<keyword evidence="1" id="KW-0479">Metal-binding</keyword>
<name>A0ABM9HA15_9BACT</name>
<evidence type="ECO:0000256" key="1">
    <source>
        <dbReference type="ARBA" id="ARBA00022723"/>
    </source>
</evidence>
<protein>
    <submittedName>
        <fullName evidence="3">HpcH_HpaI domain-containing protein</fullName>
    </submittedName>
</protein>
<dbReference type="InterPro" id="IPR040442">
    <property type="entry name" value="Pyrv_kinase-like_dom_sf"/>
</dbReference>
<dbReference type="EMBL" id="OX336137">
    <property type="protein sequence ID" value="CAI2716966.1"/>
    <property type="molecule type" value="Genomic_DNA"/>
</dbReference>
<dbReference type="Proteomes" id="UP001157733">
    <property type="component" value="Chromosome"/>
</dbReference>